<comment type="caution">
    <text evidence="4">The sequence shown here is derived from an EMBL/GenBank/DDBJ whole genome shotgun (WGS) entry which is preliminary data.</text>
</comment>
<gene>
    <name evidence="4" type="ORF">C0029_04665</name>
</gene>
<feature type="signal peptide" evidence="2">
    <location>
        <begin position="1"/>
        <end position="21"/>
    </location>
</feature>
<dbReference type="SUPFAM" id="SSF53649">
    <property type="entry name" value="Alkaline phosphatase-like"/>
    <property type="match status" value="1"/>
</dbReference>
<dbReference type="Gene3D" id="3.30.1120.10">
    <property type="match status" value="1"/>
</dbReference>
<reference evidence="4 5" key="1">
    <citation type="submission" date="2018-01" db="EMBL/GenBank/DDBJ databases">
        <title>The draft genome sequence of Halioglobus japonicus S1-36.</title>
        <authorList>
            <person name="Du Z.-J."/>
            <person name="Shi M.-J."/>
        </authorList>
    </citation>
    <scope>NUCLEOTIDE SEQUENCE [LARGE SCALE GENOMIC DNA]</scope>
    <source>
        <strain evidence="4 5">S1-36</strain>
    </source>
</reference>
<dbReference type="PANTHER" id="PTHR42693:SF43">
    <property type="entry name" value="BLL2667 PROTEIN"/>
    <property type="match status" value="1"/>
</dbReference>
<evidence type="ECO:0000259" key="3">
    <source>
        <dbReference type="Pfam" id="PF00884"/>
    </source>
</evidence>
<evidence type="ECO:0000313" key="4">
    <source>
        <dbReference type="EMBL" id="PLW88174.1"/>
    </source>
</evidence>
<evidence type="ECO:0000256" key="2">
    <source>
        <dbReference type="SAM" id="SignalP"/>
    </source>
</evidence>
<dbReference type="InterPro" id="IPR050738">
    <property type="entry name" value="Sulfatase"/>
</dbReference>
<organism evidence="4 5">
    <name type="scientific">Halioglobus japonicus</name>
    <dbReference type="NCBI Taxonomy" id="930805"/>
    <lineage>
        <taxon>Bacteria</taxon>
        <taxon>Pseudomonadati</taxon>
        <taxon>Pseudomonadota</taxon>
        <taxon>Gammaproteobacteria</taxon>
        <taxon>Cellvibrionales</taxon>
        <taxon>Halieaceae</taxon>
        <taxon>Halioglobus</taxon>
    </lineage>
</organism>
<dbReference type="InterPro" id="IPR000917">
    <property type="entry name" value="Sulfatase_N"/>
</dbReference>
<dbReference type="CDD" id="cd16025">
    <property type="entry name" value="PAS_like"/>
    <property type="match status" value="1"/>
</dbReference>
<dbReference type="EMBL" id="PKUR01000001">
    <property type="protein sequence ID" value="PLW88174.1"/>
    <property type="molecule type" value="Genomic_DNA"/>
</dbReference>
<dbReference type="AlphaFoldDB" id="A0AAP8MIL8"/>
<proteinExistence type="inferred from homology"/>
<dbReference type="PANTHER" id="PTHR42693">
    <property type="entry name" value="ARYLSULFATASE FAMILY MEMBER"/>
    <property type="match status" value="1"/>
</dbReference>
<comment type="similarity">
    <text evidence="1">Belongs to the sulfatase family.</text>
</comment>
<dbReference type="Pfam" id="PF00884">
    <property type="entry name" value="Sulfatase"/>
    <property type="match status" value="1"/>
</dbReference>
<keyword evidence="2" id="KW-0732">Signal</keyword>
<dbReference type="KEGG" id="hja:BST95_13515"/>
<name>A0AAP8MIL8_9GAMM</name>
<dbReference type="InterPro" id="IPR017850">
    <property type="entry name" value="Alkaline_phosphatase_core_sf"/>
</dbReference>
<evidence type="ECO:0000256" key="1">
    <source>
        <dbReference type="ARBA" id="ARBA00008779"/>
    </source>
</evidence>
<dbReference type="Proteomes" id="UP000235162">
    <property type="component" value="Unassembled WGS sequence"/>
</dbReference>
<accession>A0AAP8MIL8</accession>
<keyword evidence="5" id="KW-1185">Reference proteome</keyword>
<protein>
    <submittedName>
        <fullName evidence="4">Arylsulfatase</fullName>
    </submittedName>
</protein>
<sequence>MTLYFVKRALAVIVTSVFAQAVSAEPTALDRSSIPIAAPDYPSITEVDANKVQPPPLQVISPPEKAPNIVVILTDDVGYGVPSTFGGPVDTPTLDRLAQNGLSYTRFHTTALCSPTRSALKAGRNHHMVNVGSVQEIATAFPGNTGQIPNTTAPVAEILRLNGYNTAAFGKWHETALTDTSVSGPQHNWPNRQGFEKFYGFIGAEVNFLRPNIHDGFALVDTDKIRDPDYHFDADIADQAVNWMRAQKTMTPEKPFFVYFATGGVHAPHMVHKKWADKYSGKFDQGWDKLREETLARQLEAGIVPEGTVLAQKPDEVDDWDSHTADERRLYARQAEFFAGLVEHTDYQAGRVVDALEDMGILDDTLVIYISGDNGTSAEGERDGYFNWYSMMNRYPETVEYQLSRLDEWGTITSYPHMAASWAVAFDAPFAWTKQEAGDFGGTRNGTVIHWPNMIKARGEKRTQFSHVIDIAPTILEVAGIPEPEYVNGVKQIPMQGTSLVYTFDNADAEERHKTQYFEMVGNRGIYHEGWFARVIQTTPWNPESRYPITSKEGWELFDLRNDFSLSNNLAKDKPKKLNEMIKVFMEQAVENHVLPLDTRLLDRMDAKTAGRIDLMDGRKSLTVFPGMIGMAEDTFLNVKNTSSRITAAVGVRGDEEANGVILAQGGSHSGWALYVTDGYPAFTYNFLQHQITSLKSSERLPEGESTITYTFDYDGDGRGKGGTAILAVNGKEVARERIERTIMNAYTVDETTDVGVDLSTQVAQSVFPTARDSLFTGTIEAVTVEILE</sequence>
<dbReference type="Gene3D" id="3.40.720.10">
    <property type="entry name" value="Alkaline Phosphatase, subunit A"/>
    <property type="match status" value="1"/>
</dbReference>
<feature type="chain" id="PRO_5042872834" evidence="2">
    <location>
        <begin position="22"/>
        <end position="789"/>
    </location>
</feature>
<evidence type="ECO:0000313" key="5">
    <source>
        <dbReference type="Proteomes" id="UP000235162"/>
    </source>
</evidence>
<feature type="domain" description="Sulfatase N-terminal" evidence="3">
    <location>
        <begin position="67"/>
        <end position="481"/>
    </location>
</feature>